<name>A0ABW1TPA9_9LACO</name>
<evidence type="ECO:0000256" key="1">
    <source>
        <dbReference type="ARBA" id="ARBA00022747"/>
    </source>
</evidence>
<evidence type="ECO:0000313" key="4">
    <source>
        <dbReference type="Proteomes" id="UP001596191"/>
    </source>
</evidence>
<dbReference type="SUPFAM" id="SSF116734">
    <property type="entry name" value="DNA methylase specificity domain"/>
    <property type="match status" value="1"/>
</dbReference>
<gene>
    <name evidence="3" type="ORF">ACFQET_05720</name>
</gene>
<dbReference type="EMBL" id="JBHSSJ010000005">
    <property type="protein sequence ID" value="MFC6275010.1"/>
    <property type="molecule type" value="Genomic_DNA"/>
</dbReference>
<dbReference type="Gene3D" id="3.90.220.20">
    <property type="entry name" value="DNA methylase specificity domains"/>
    <property type="match status" value="1"/>
</dbReference>
<dbReference type="InterPro" id="IPR052021">
    <property type="entry name" value="Type-I_RS_S_subunit"/>
</dbReference>
<keyword evidence="1" id="KW-0680">Restriction system</keyword>
<dbReference type="InterPro" id="IPR044946">
    <property type="entry name" value="Restrct_endonuc_typeI_TRD_sf"/>
</dbReference>
<organism evidence="3 4">
    <name type="scientific">Levilactobacillus tangyuanensis</name>
    <dbReference type="NCBI Taxonomy" id="2486021"/>
    <lineage>
        <taxon>Bacteria</taxon>
        <taxon>Bacillati</taxon>
        <taxon>Bacillota</taxon>
        <taxon>Bacilli</taxon>
        <taxon>Lactobacillales</taxon>
        <taxon>Lactobacillaceae</taxon>
        <taxon>Levilactobacillus</taxon>
    </lineage>
</organism>
<evidence type="ECO:0008006" key="5">
    <source>
        <dbReference type="Google" id="ProtNLM"/>
    </source>
</evidence>
<protein>
    <recommendedName>
        <fullName evidence="5">Type I restriction modification DNA specificity domain-containing protein</fullName>
    </recommendedName>
</protein>
<proteinExistence type="predicted"/>
<sequence length="207" mass="23735">MFKNLRCSQVRETNETVLSVITWEQRKLNEIAVINPSESLPSRFYYIDLDAVNRGRITNRKKLSLAEAPSRAQRVAHLQDVFFQNVRPYQKNNVIYSNSSIPTVFSSGYTQIRTKIDSEFMISALEDDLFVHNVLMHSTGTSYPAISSKQLGALQLFIPEKKETEYVGSLFNVVDNLIAANERQNKNKHLWSCVPTEAHLRKNILTK</sequence>
<accession>A0ABW1TPA9</accession>
<dbReference type="PANTHER" id="PTHR30408">
    <property type="entry name" value="TYPE-1 RESTRICTION ENZYME ECOKI SPECIFICITY PROTEIN"/>
    <property type="match status" value="1"/>
</dbReference>
<reference evidence="4" key="1">
    <citation type="journal article" date="2019" name="Int. J. Syst. Evol. Microbiol.">
        <title>The Global Catalogue of Microorganisms (GCM) 10K type strain sequencing project: providing services to taxonomists for standard genome sequencing and annotation.</title>
        <authorList>
            <consortium name="The Broad Institute Genomics Platform"/>
            <consortium name="The Broad Institute Genome Sequencing Center for Infectious Disease"/>
            <person name="Wu L."/>
            <person name="Ma J."/>
        </authorList>
    </citation>
    <scope>NUCLEOTIDE SEQUENCE [LARGE SCALE GENOMIC DNA]</scope>
    <source>
        <strain evidence="4">CCM 8907</strain>
    </source>
</reference>
<comment type="caution">
    <text evidence="3">The sequence shown here is derived from an EMBL/GenBank/DDBJ whole genome shotgun (WGS) entry which is preliminary data.</text>
</comment>
<dbReference type="Proteomes" id="UP001596191">
    <property type="component" value="Unassembled WGS sequence"/>
</dbReference>
<keyword evidence="2" id="KW-0238">DNA-binding</keyword>
<evidence type="ECO:0000313" key="3">
    <source>
        <dbReference type="EMBL" id="MFC6275010.1"/>
    </source>
</evidence>
<dbReference type="PANTHER" id="PTHR30408:SF13">
    <property type="entry name" value="TYPE I RESTRICTION ENZYME HINDI SPECIFICITY SUBUNIT"/>
    <property type="match status" value="1"/>
</dbReference>
<evidence type="ECO:0000256" key="2">
    <source>
        <dbReference type="ARBA" id="ARBA00023125"/>
    </source>
</evidence>
<dbReference type="RefSeq" id="WP_164510978.1">
    <property type="nucleotide sequence ID" value="NZ_JBHSSJ010000005.1"/>
</dbReference>
<keyword evidence="4" id="KW-1185">Reference proteome</keyword>